<feature type="transmembrane region" description="Helical" evidence="5">
    <location>
        <begin position="68"/>
        <end position="86"/>
    </location>
</feature>
<dbReference type="PANTHER" id="PTHR43701:SF2">
    <property type="entry name" value="MEMBRANE TRANSPORTER PROTEIN YJNA-RELATED"/>
    <property type="match status" value="1"/>
</dbReference>
<dbReference type="EMBL" id="RBZU01000002">
    <property type="protein sequence ID" value="RKP57790.1"/>
    <property type="molecule type" value="Genomic_DNA"/>
</dbReference>
<dbReference type="InterPro" id="IPR051598">
    <property type="entry name" value="TSUP/Inactive_protease-like"/>
</dbReference>
<evidence type="ECO:0000313" key="7">
    <source>
        <dbReference type="Proteomes" id="UP000270342"/>
    </source>
</evidence>
<name>A0A494YBY3_9BURK</name>
<feature type="transmembrane region" description="Helical" evidence="5">
    <location>
        <begin position="43"/>
        <end position="61"/>
    </location>
</feature>
<reference evidence="6 7" key="1">
    <citation type="submission" date="2018-10" db="EMBL/GenBank/DDBJ databases">
        <title>Robbsia sp. DHC34, isolated from soil.</title>
        <authorList>
            <person name="Gao Z.-H."/>
            <person name="Qiu L.-H."/>
        </authorList>
    </citation>
    <scope>NUCLEOTIDE SEQUENCE [LARGE SCALE GENOMIC DNA]</scope>
    <source>
        <strain evidence="6 7">DHC34</strain>
    </source>
</reference>
<evidence type="ECO:0000256" key="1">
    <source>
        <dbReference type="ARBA" id="ARBA00004141"/>
    </source>
</evidence>
<dbReference type="InterPro" id="IPR002781">
    <property type="entry name" value="TM_pro_TauE-like"/>
</dbReference>
<gene>
    <name evidence="6" type="ORF">D7S86_07615</name>
</gene>
<dbReference type="Pfam" id="PF01925">
    <property type="entry name" value="TauE"/>
    <property type="match status" value="1"/>
</dbReference>
<protein>
    <recommendedName>
        <fullName evidence="5">Probable membrane transporter protein</fullName>
    </recommendedName>
</protein>
<keyword evidence="5" id="KW-1003">Cell membrane</keyword>
<organism evidence="6 7">
    <name type="scientific">Pararobbsia silviterrae</name>
    <dbReference type="NCBI Taxonomy" id="1792498"/>
    <lineage>
        <taxon>Bacteria</taxon>
        <taxon>Pseudomonadati</taxon>
        <taxon>Pseudomonadota</taxon>
        <taxon>Betaproteobacteria</taxon>
        <taxon>Burkholderiales</taxon>
        <taxon>Burkholderiaceae</taxon>
        <taxon>Pararobbsia</taxon>
    </lineage>
</organism>
<dbReference type="OrthoDB" id="7031597at2"/>
<keyword evidence="7" id="KW-1185">Reference proteome</keyword>
<feature type="transmembrane region" description="Helical" evidence="5">
    <location>
        <begin position="182"/>
        <end position="204"/>
    </location>
</feature>
<evidence type="ECO:0000256" key="4">
    <source>
        <dbReference type="ARBA" id="ARBA00023136"/>
    </source>
</evidence>
<evidence type="ECO:0000256" key="3">
    <source>
        <dbReference type="ARBA" id="ARBA00022989"/>
    </source>
</evidence>
<accession>A0A494YBY3</accession>
<feature type="transmembrane region" description="Helical" evidence="5">
    <location>
        <begin position="242"/>
        <end position="264"/>
    </location>
</feature>
<evidence type="ECO:0000313" key="6">
    <source>
        <dbReference type="EMBL" id="RKP57790.1"/>
    </source>
</evidence>
<sequence>MLESVLLGLIVGAVLGLTGAGGGILAIPALVAGMGWTIQQATPVALIAVASSAAIGAAEAFKKRLVRYRAALVMAAAGMPTTWVGSHLAQRVPARVLLALFASVMVLVAIRLLRQAARSGTASSASTHCIGRINPATGRLVWSRPTAIALTIIGAMTGLMTGLLGVGGGFMIVPMLRRFTDISMHAIVATSLCVVALVSSWGIVSALAHGIRPSLDVAWVFSIGTAAGMVAGRAAAHRVTPNLIQSGFAVLLIVVSIGMGIKAAGMSSIEVPSRHRSSVNG</sequence>
<feature type="transmembrane region" description="Helical" evidence="5">
    <location>
        <begin position="92"/>
        <end position="113"/>
    </location>
</feature>
<dbReference type="Proteomes" id="UP000270342">
    <property type="component" value="Unassembled WGS sequence"/>
</dbReference>
<comment type="subcellular location">
    <subcellularLocation>
        <location evidence="5">Cell membrane</location>
        <topology evidence="5">Multi-pass membrane protein</topology>
    </subcellularLocation>
    <subcellularLocation>
        <location evidence="1">Membrane</location>
        <topology evidence="1">Multi-pass membrane protein</topology>
    </subcellularLocation>
</comment>
<feature type="transmembrane region" description="Helical" evidence="5">
    <location>
        <begin position="147"/>
        <end position="176"/>
    </location>
</feature>
<keyword evidence="2 5" id="KW-0812">Transmembrane</keyword>
<keyword evidence="4 5" id="KW-0472">Membrane</keyword>
<keyword evidence="3 5" id="KW-1133">Transmembrane helix</keyword>
<dbReference type="RefSeq" id="WP_121085111.1">
    <property type="nucleotide sequence ID" value="NZ_RBZU01000002.1"/>
</dbReference>
<dbReference type="PANTHER" id="PTHR43701">
    <property type="entry name" value="MEMBRANE TRANSPORTER PROTEIN MJ0441-RELATED"/>
    <property type="match status" value="1"/>
</dbReference>
<comment type="caution">
    <text evidence="6">The sequence shown here is derived from an EMBL/GenBank/DDBJ whole genome shotgun (WGS) entry which is preliminary data.</text>
</comment>
<comment type="similarity">
    <text evidence="5">Belongs to the 4-toluene sulfonate uptake permease (TSUP) (TC 2.A.102) family.</text>
</comment>
<evidence type="ECO:0000256" key="5">
    <source>
        <dbReference type="RuleBase" id="RU363041"/>
    </source>
</evidence>
<dbReference type="AlphaFoldDB" id="A0A494YBY3"/>
<dbReference type="GO" id="GO:0005886">
    <property type="term" value="C:plasma membrane"/>
    <property type="evidence" value="ECO:0007669"/>
    <property type="project" value="UniProtKB-SubCell"/>
</dbReference>
<feature type="transmembrane region" description="Helical" evidence="5">
    <location>
        <begin position="216"/>
        <end position="236"/>
    </location>
</feature>
<evidence type="ECO:0000256" key="2">
    <source>
        <dbReference type="ARBA" id="ARBA00022692"/>
    </source>
</evidence>
<proteinExistence type="inferred from homology"/>